<dbReference type="InterPro" id="IPR014963">
    <property type="entry name" value="UPF0302_N"/>
</dbReference>
<feature type="domain" description="IDEAL" evidence="2">
    <location>
        <begin position="139"/>
        <end position="175"/>
    </location>
</feature>
<comment type="caution">
    <text evidence="3">The sequence shown here is derived from an EMBL/GenBank/DDBJ whole genome shotgun (WGS) entry which is preliminary data.</text>
</comment>
<dbReference type="EMBL" id="PZJJ01000001">
    <property type="protein sequence ID" value="PTL40357.1"/>
    <property type="molecule type" value="Genomic_DNA"/>
</dbReference>
<dbReference type="InterPro" id="IPR038091">
    <property type="entry name" value="UPF0302_N_sf"/>
</dbReference>
<protein>
    <recommendedName>
        <fullName evidence="1">UPF0302 protein C6Y45_00150</fullName>
    </recommendedName>
</protein>
<comment type="similarity">
    <text evidence="1">Belongs to the UPF0302 family.</text>
</comment>
<keyword evidence="4" id="KW-1185">Reference proteome</keyword>
<dbReference type="RefSeq" id="WP_107582737.1">
    <property type="nucleotide sequence ID" value="NZ_PZJJ01000001.1"/>
</dbReference>
<dbReference type="Pfam" id="PF08864">
    <property type="entry name" value="UPF0302"/>
    <property type="match status" value="1"/>
</dbReference>
<sequence length="185" mass="21880">MNSPIPVMEKRDFLKWFLEKYQLKRRECAWLLNFLMSDDILMERVHFVEQAEHCPKALMISANDVDQVPFAFHKNHHVTMDAEKSFHDIRLNRSEDIYIQLNFKNKYTLPQYVAVLEENPFLPDSSEEDVVTDLLAEMVLDEAVRLHRLKNLEVRIDEALAQKDRSTFLELSKQYSELKALDPRG</sequence>
<evidence type="ECO:0000259" key="2">
    <source>
        <dbReference type="SMART" id="SM00914"/>
    </source>
</evidence>
<dbReference type="AlphaFoldDB" id="A0A2T4UAD4"/>
<dbReference type="PIRSF" id="PIRSF007165">
    <property type="entry name" value="UCP007165"/>
    <property type="match status" value="1"/>
</dbReference>
<dbReference type="InterPro" id="IPR027393">
    <property type="entry name" value="Virus_scaffolding_prot_C"/>
</dbReference>
<dbReference type="Proteomes" id="UP000240509">
    <property type="component" value="Unassembled WGS sequence"/>
</dbReference>
<gene>
    <name evidence="3" type="ORF">C6Y45_00150</name>
</gene>
<dbReference type="SMART" id="SM00914">
    <property type="entry name" value="IDEAL"/>
    <property type="match status" value="1"/>
</dbReference>
<accession>A0A2T4UAD4</accession>
<evidence type="ECO:0000313" key="4">
    <source>
        <dbReference type="Proteomes" id="UP000240509"/>
    </source>
</evidence>
<dbReference type="InterPro" id="IPR014957">
    <property type="entry name" value="IDEAL_dom"/>
</dbReference>
<dbReference type="OrthoDB" id="2155814at2"/>
<dbReference type="InterPro" id="IPR011188">
    <property type="entry name" value="UPF0302"/>
</dbReference>
<reference evidence="3 4" key="1">
    <citation type="submission" date="2018-03" db="EMBL/GenBank/DDBJ databases">
        <title>Alkalicoccus saliphilus sp. nov., isolated from a mineral pool.</title>
        <authorList>
            <person name="Zhao B."/>
        </authorList>
    </citation>
    <scope>NUCLEOTIDE SEQUENCE [LARGE SCALE GENOMIC DNA]</scope>
    <source>
        <strain evidence="3 4">6AG</strain>
    </source>
</reference>
<dbReference type="NCBIfam" id="NF002965">
    <property type="entry name" value="PRK03636.1"/>
    <property type="match status" value="1"/>
</dbReference>
<proteinExistence type="inferred from homology"/>
<name>A0A2T4UAD4_9BACI</name>
<dbReference type="Gene3D" id="4.10.810.10">
    <property type="entry name" value="Virus Scaffolding Protein, Chain A"/>
    <property type="match status" value="1"/>
</dbReference>
<dbReference type="Gene3D" id="3.40.1530.30">
    <property type="entry name" value="Uncharacterised family UPF0302, N-terminal domain"/>
    <property type="match status" value="1"/>
</dbReference>
<evidence type="ECO:0000313" key="3">
    <source>
        <dbReference type="EMBL" id="PTL40357.1"/>
    </source>
</evidence>
<dbReference type="Pfam" id="PF08858">
    <property type="entry name" value="IDEAL"/>
    <property type="match status" value="1"/>
</dbReference>
<dbReference type="HAMAP" id="MF_00760">
    <property type="entry name" value="UPF0302"/>
    <property type="match status" value="1"/>
</dbReference>
<organism evidence="3 4">
    <name type="scientific">Alkalicoccus saliphilus</name>
    <dbReference type="NCBI Taxonomy" id="200989"/>
    <lineage>
        <taxon>Bacteria</taxon>
        <taxon>Bacillati</taxon>
        <taxon>Bacillota</taxon>
        <taxon>Bacilli</taxon>
        <taxon>Bacillales</taxon>
        <taxon>Bacillaceae</taxon>
        <taxon>Alkalicoccus</taxon>
    </lineage>
</organism>
<evidence type="ECO:0000256" key="1">
    <source>
        <dbReference type="HAMAP-Rule" id="MF_00760"/>
    </source>
</evidence>